<organism evidence="1 2">
    <name type="scientific">Allomyces macrogynus (strain ATCC 38327)</name>
    <name type="common">Allomyces javanicus var. macrogynus</name>
    <dbReference type="NCBI Taxonomy" id="578462"/>
    <lineage>
        <taxon>Eukaryota</taxon>
        <taxon>Fungi</taxon>
        <taxon>Fungi incertae sedis</taxon>
        <taxon>Blastocladiomycota</taxon>
        <taxon>Blastocladiomycetes</taxon>
        <taxon>Blastocladiales</taxon>
        <taxon>Blastocladiaceae</taxon>
        <taxon>Allomyces</taxon>
    </lineage>
</organism>
<dbReference type="AlphaFoldDB" id="A0A0L0SMP7"/>
<sequence>MHVRWQGPRDLVGNGLGERLLRGRVGEHRLGPRRDQRARSLVIVVAVTRNSGDGHNNHVEHVMPLEKIGLAHDDQVAHAVKRLAAKCDKDGLGYFRGGQSSPSYRT</sequence>
<name>A0A0L0SMP7_ALLM3</name>
<dbReference type="VEuPathDB" id="FungiDB:AMAG_19028"/>
<evidence type="ECO:0000313" key="2">
    <source>
        <dbReference type="Proteomes" id="UP000054350"/>
    </source>
</evidence>
<keyword evidence="2" id="KW-1185">Reference proteome</keyword>
<dbReference type="EMBL" id="GG745342">
    <property type="protein sequence ID" value="KNE63649.1"/>
    <property type="molecule type" value="Genomic_DNA"/>
</dbReference>
<reference evidence="2" key="2">
    <citation type="submission" date="2009-11" db="EMBL/GenBank/DDBJ databases">
        <title>The Genome Sequence of Allomyces macrogynus strain ATCC 38327.</title>
        <authorList>
            <consortium name="The Broad Institute Genome Sequencing Platform"/>
            <person name="Russ C."/>
            <person name="Cuomo C."/>
            <person name="Shea T."/>
            <person name="Young S.K."/>
            <person name="Zeng Q."/>
            <person name="Koehrsen M."/>
            <person name="Haas B."/>
            <person name="Borodovsky M."/>
            <person name="Guigo R."/>
            <person name="Alvarado L."/>
            <person name="Berlin A."/>
            <person name="Borenstein D."/>
            <person name="Chen Z."/>
            <person name="Engels R."/>
            <person name="Freedman E."/>
            <person name="Gellesch M."/>
            <person name="Goldberg J."/>
            <person name="Griggs A."/>
            <person name="Gujja S."/>
            <person name="Heiman D."/>
            <person name="Hepburn T."/>
            <person name="Howarth C."/>
            <person name="Jen D."/>
            <person name="Larson L."/>
            <person name="Lewis B."/>
            <person name="Mehta T."/>
            <person name="Park D."/>
            <person name="Pearson M."/>
            <person name="Roberts A."/>
            <person name="Saif S."/>
            <person name="Shenoy N."/>
            <person name="Sisk P."/>
            <person name="Stolte C."/>
            <person name="Sykes S."/>
            <person name="Walk T."/>
            <person name="White J."/>
            <person name="Yandava C."/>
            <person name="Burger G."/>
            <person name="Gray M.W."/>
            <person name="Holland P.W.H."/>
            <person name="King N."/>
            <person name="Lang F.B.F."/>
            <person name="Roger A.J."/>
            <person name="Ruiz-Trillo I."/>
            <person name="Lander E."/>
            <person name="Nusbaum C."/>
        </authorList>
    </citation>
    <scope>NUCLEOTIDE SEQUENCE [LARGE SCALE GENOMIC DNA]</scope>
    <source>
        <strain evidence="2">ATCC 38327</strain>
    </source>
</reference>
<accession>A0A0L0SMP7</accession>
<gene>
    <name evidence="1" type="ORF">AMAG_19028</name>
</gene>
<reference evidence="1 2" key="1">
    <citation type="submission" date="2009-11" db="EMBL/GenBank/DDBJ databases">
        <title>Annotation of Allomyces macrogynus ATCC 38327.</title>
        <authorList>
            <consortium name="The Broad Institute Genome Sequencing Platform"/>
            <person name="Russ C."/>
            <person name="Cuomo C."/>
            <person name="Burger G."/>
            <person name="Gray M.W."/>
            <person name="Holland P.W.H."/>
            <person name="King N."/>
            <person name="Lang F.B.F."/>
            <person name="Roger A.J."/>
            <person name="Ruiz-Trillo I."/>
            <person name="Young S.K."/>
            <person name="Zeng Q."/>
            <person name="Gargeya S."/>
            <person name="Fitzgerald M."/>
            <person name="Haas B."/>
            <person name="Abouelleil A."/>
            <person name="Alvarado L."/>
            <person name="Arachchi H.M."/>
            <person name="Berlin A."/>
            <person name="Chapman S.B."/>
            <person name="Gearin G."/>
            <person name="Goldberg J."/>
            <person name="Griggs A."/>
            <person name="Gujja S."/>
            <person name="Hansen M."/>
            <person name="Heiman D."/>
            <person name="Howarth C."/>
            <person name="Larimer J."/>
            <person name="Lui A."/>
            <person name="MacDonald P.J.P."/>
            <person name="McCowen C."/>
            <person name="Montmayeur A."/>
            <person name="Murphy C."/>
            <person name="Neiman D."/>
            <person name="Pearson M."/>
            <person name="Priest M."/>
            <person name="Roberts A."/>
            <person name="Saif S."/>
            <person name="Shea T."/>
            <person name="Sisk P."/>
            <person name="Stolte C."/>
            <person name="Sykes S."/>
            <person name="Wortman J."/>
            <person name="Nusbaum C."/>
            <person name="Birren B."/>
        </authorList>
    </citation>
    <scope>NUCLEOTIDE SEQUENCE [LARGE SCALE GENOMIC DNA]</scope>
    <source>
        <strain evidence="1 2">ATCC 38327</strain>
    </source>
</reference>
<protein>
    <submittedName>
        <fullName evidence="1">Uncharacterized protein</fullName>
    </submittedName>
</protein>
<evidence type="ECO:0000313" key="1">
    <source>
        <dbReference type="EMBL" id="KNE63649.1"/>
    </source>
</evidence>
<dbReference type="Proteomes" id="UP000054350">
    <property type="component" value="Unassembled WGS sequence"/>
</dbReference>
<proteinExistence type="predicted"/>